<reference evidence="1 2" key="1">
    <citation type="submission" date="2019-03" db="EMBL/GenBank/DDBJ databases">
        <title>Deep-cultivation of Planctomycetes and their phenomic and genomic characterization uncovers novel biology.</title>
        <authorList>
            <person name="Wiegand S."/>
            <person name="Jogler M."/>
            <person name="Boedeker C."/>
            <person name="Pinto D."/>
            <person name="Vollmers J."/>
            <person name="Rivas-Marin E."/>
            <person name="Kohn T."/>
            <person name="Peeters S.H."/>
            <person name="Heuer A."/>
            <person name="Rast P."/>
            <person name="Oberbeckmann S."/>
            <person name="Bunk B."/>
            <person name="Jeske O."/>
            <person name="Meyerdierks A."/>
            <person name="Storesund J.E."/>
            <person name="Kallscheuer N."/>
            <person name="Luecker S."/>
            <person name="Lage O.M."/>
            <person name="Pohl T."/>
            <person name="Merkel B.J."/>
            <person name="Hornburger P."/>
            <person name="Mueller R.-W."/>
            <person name="Bruemmer F."/>
            <person name="Labrenz M."/>
            <person name="Spormann A.M."/>
            <person name="Op den Camp H."/>
            <person name="Overmann J."/>
            <person name="Amann R."/>
            <person name="Jetten M.S.M."/>
            <person name="Mascher T."/>
            <person name="Medema M.H."/>
            <person name="Devos D.P."/>
            <person name="Kaster A.-K."/>
            <person name="Ovreas L."/>
            <person name="Rohde M."/>
            <person name="Galperin M.Y."/>
            <person name="Jogler C."/>
        </authorList>
    </citation>
    <scope>NUCLEOTIDE SEQUENCE [LARGE SCALE GENOMIC DNA]</scope>
    <source>
        <strain evidence="1 2">V144</strain>
    </source>
</reference>
<protein>
    <recommendedName>
        <fullName evidence="3">DUF1501 domain-containing protein</fullName>
    </recommendedName>
</protein>
<dbReference type="PANTHER" id="PTHR43737">
    <property type="entry name" value="BLL7424 PROTEIN"/>
    <property type="match status" value="1"/>
</dbReference>
<proteinExistence type="predicted"/>
<dbReference type="EMBL" id="CP037920">
    <property type="protein sequence ID" value="QDT98806.1"/>
    <property type="molecule type" value="Genomic_DNA"/>
</dbReference>
<accession>A0A517W0N7</accession>
<sequence length="424" mass="46775">MRCHYACGTHESLTRRSFLGGTTAGALSMLGFNGMTQVQAAKKLSTQQKQVVVFWLSGGVSQLETWDPKPGTETGGPFLAIPTSAPGVHISERLPYTAQQMHHLALVRGVNTKENDHGKGNYIMQTGRKKQPGFAFPYLGSTFSNHLAPPDSPLPGYIAIGVGGSSTESTFLGPRHAPLVLSGGKAPNNLELPKSMQPERDVMRRKLRHKISQRFEQKRKTAHTEVYNESFDQAAALMARRDIFDFSSFSDKDIERYGKHDFGRHCLMARQLIEKGVTFVKVGHTNYDTHSENFNFHIEQLGEFDKPFATFISDLSDRGLLEHTLIICMCEFGRTPRINSRVGRDHWGTAWSVALGGAGIKGGAVSGKTNETGTKVIDREVNGGHLFHTYYQAVGLDSTEEFYPNGQPIAKADPKAEPIKEILA</sequence>
<dbReference type="Proteomes" id="UP000318704">
    <property type="component" value="Chromosome"/>
</dbReference>
<dbReference type="InterPro" id="IPR010869">
    <property type="entry name" value="DUF1501"/>
</dbReference>
<evidence type="ECO:0008006" key="3">
    <source>
        <dbReference type="Google" id="ProtNLM"/>
    </source>
</evidence>
<dbReference type="RefSeq" id="WP_144987767.1">
    <property type="nucleotide sequence ID" value="NZ_CP037920.1"/>
</dbReference>
<dbReference type="InterPro" id="IPR017850">
    <property type="entry name" value="Alkaline_phosphatase_core_sf"/>
</dbReference>
<dbReference type="PANTHER" id="PTHR43737:SF1">
    <property type="entry name" value="DUF1501 DOMAIN-CONTAINING PROTEIN"/>
    <property type="match status" value="1"/>
</dbReference>
<evidence type="ECO:0000313" key="2">
    <source>
        <dbReference type="Proteomes" id="UP000318704"/>
    </source>
</evidence>
<name>A0A517W0N7_9PLAN</name>
<dbReference type="AlphaFoldDB" id="A0A517W0N7"/>
<evidence type="ECO:0000313" key="1">
    <source>
        <dbReference type="EMBL" id="QDT98806.1"/>
    </source>
</evidence>
<dbReference type="SUPFAM" id="SSF53649">
    <property type="entry name" value="Alkaline phosphatase-like"/>
    <property type="match status" value="1"/>
</dbReference>
<gene>
    <name evidence="1" type="ORF">V144x_43140</name>
</gene>
<dbReference type="PROSITE" id="PS51318">
    <property type="entry name" value="TAT"/>
    <property type="match status" value="1"/>
</dbReference>
<dbReference type="KEGG" id="gaw:V144x_43140"/>
<dbReference type="InterPro" id="IPR006311">
    <property type="entry name" value="TAT_signal"/>
</dbReference>
<dbReference type="NCBIfam" id="TIGR01409">
    <property type="entry name" value="TAT_signal_seq"/>
    <property type="match status" value="1"/>
</dbReference>
<dbReference type="InterPro" id="IPR019546">
    <property type="entry name" value="TAT_signal_bac_arc"/>
</dbReference>
<dbReference type="Pfam" id="PF07394">
    <property type="entry name" value="DUF1501"/>
    <property type="match status" value="1"/>
</dbReference>
<organism evidence="1 2">
    <name type="scientific">Gimesia aquarii</name>
    <dbReference type="NCBI Taxonomy" id="2527964"/>
    <lineage>
        <taxon>Bacteria</taxon>
        <taxon>Pseudomonadati</taxon>
        <taxon>Planctomycetota</taxon>
        <taxon>Planctomycetia</taxon>
        <taxon>Planctomycetales</taxon>
        <taxon>Planctomycetaceae</taxon>
        <taxon>Gimesia</taxon>
    </lineage>
</organism>